<comment type="catalytic activity">
    <reaction evidence="5">
        <text>an aliphatic primary amide = an aliphatic nitrile + H2O</text>
        <dbReference type="Rhea" id="RHEA:12673"/>
        <dbReference type="ChEBI" id="CHEBI:15377"/>
        <dbReference type="ChEBI" id="CHEBI:65285"/>
        <dbReference type="ChEBI" id="CHEBI:80291"/>
        <dbReference type="EC" id="4.2.1.84"/>
    </reaction>
</comment>
<feature type="domain" description="Nitrile hydratase alpha/Thiocyanate hydrolase gamma" evidence="6">
    <location>
        <begin position="13"/>
        <end position="194"/>
    </location>
</feature>
<name>A0A161K1Q6_9ZZZZ</name>
<accession>A0A161K1Q6</accession>
<dbReference type="EC" id="4.2.1.84" evidence="2"/>
<evidence type="ECO:0000256" key="1">
    <source>
        <dbReference type="ARBA" id="ARBA00009363"/>
    </source>
</evidence>
<evidence type="ECO:0000256" key="3">
    <source>
        <dbReference type="ARBA" id="ARBA00022723"/>
    </source>
</evidence>
<dbReference type="PIRSF" id="PIRSF001426">
    <property type="entry name" value="NHase_alpha"/>
    <property type="match status" value="1"/>
</dbReference>
<evidence type="ECO:0000256" key="2">
    <source>
        <dbReference type="ARBA" id="ARBA00013079"/>
    </source>
</evidence>
<reference evidence="7" key="1">
    <citation type="submission" date="2015-10" db="EMBL/GenBank/DDBJ databases">
        <authorList>
            <person name="Gilbert D.G."/>
        </authorList>
    </citation>
    <scope>NUCLEOTIDE SEQUENCE</scope>
</reference>
<dbReference type="InterPro" id="IPR023900">
    <property type="entry name" value="CN_Hdrtase_asu/SCN_Hdrlase_gsu"/>
</dbReference>
<comment type="similarity">
    <text evidence="1">Belongs to the nitrile hydratase subunit alpha family.</text>
</comment>
<dbReference type="InterPro" id="IPR036648">
    <property type="entry name" value="CN_Hdrase_a/SCN_Hdrase_g_sf"/>
</dbReference>
<evidence type="ECO:0000313" key="7">
    <source>
        <dbReference type="EMBL" id="CUS55346.1"/>
    </source>
</evidence>
<dbReference type="Gene3D" id="3.90.330.10">
    <property type="entry name" value="Nitrile hydratase alpha /Thiocyanate hydrolase gamma"/>
    <property type="match status" value="1"/>
</dbReference>
<dbReference type="InterPro" id="IPR004232">
    <property type="entry name" value="CN_Hdrtase_a/SCN_Hdrlase_g"/>
</dbReference>
<organism evidence="7">
    <name type="scientific">hydrothermal vent metagenome</name>
    <dbReference type="NCBI Taxonomy" id="652676"/>
    <lineage>
        <taxon>unclassified sequences</taxon>
        <taxon>metagenomes</taxon>
        <taxon>ecological metagenomes</taxon>
    </lineage>
</organism>
<keyword evidence="4 7" id="KW-0456">Lyase</keyword>
<evidence type="ECO:0000259" key="6">
    <source>
        <dbReference type="Pfam" id="PF02979"/>
    </source>
</evidence>
<keyword evidence="3" id="KW-0479">Metal-binding</keyword>
<evidence type="ECO:0000256" key="4">
    <source>
        <dbReference type="ARBA" id="ARBA00023239"/>
    </source>
</evidence>
<dbReference type="AlphaFoldDB" id="A0A161K1Q6"/>
<evidence type="ECO:0000256" key="5">
    <source>
        <dbReference type="ARBA" id="ARBA00044877"/>
    </source>
</evidence>
<sequence>MSDHNHHTEPPSEFELKVKALESLLVEKGLVDSAALDALIDTYENRVGPKNGAQVVARAWTEPEFKDWLLKDATAAIGSIGFTGRQGEHMKVIENTPTVHNLVVCTLCSCYPWTVLGLPPVWYKSAPYRARAVIDPRGVLAEFGTEIGPDVEIKVWDSTSEMRYMVLPERPAGTADWTQDALMPLVSRNSMIGVETAHPPKDT</sequence>
<dbReference type="Pfam" id="PF02979">
    <property type="entry name" value="NHase_alpha"/>
    <property type="match status" value="1"/>
</dbReference>
<dbReference type="EMBL" id="CZRL01000135">
    <property type="protein sequence ID" value="CUS55346.1"/>
    <property type="molecule type" value="Genomic_DNA"/>
</dbReference>
<dbReference type="GO" id="GO:0046914">
    <property type="term" value="F:transition metal ion binding"/>
    <property type="evidence" value="ECO:0007669"/>
    <property type="project" value="InterPro"/>
</dbReference>
<dbReference type="SUPFAM" id="SSF56209">
    <property type="entry name" value="Nitrile hydratase alpha chain"/>
    <property type="match status" value="1"/>
</dbReference>
<gene>
    <name evidence="7" type="ORF">MGWOODY_XGa1570</name>
</gene>
<protein>
    <recommendedName>
        <fullName evidence="2">nitrile hydratase</fullName>
        <ecNumber evidence="2">4.2.1.84</ecNumber>
    </recommendedName>
</protein>
<dbReference type="GO" id="GO:0018822">
    <property type="term" value="F:nitrile hydratase activity"/>
    <property type="evidence" value="ECO:0007669"/>
    <property type="project" value="UniProtKB-EC"/>
</dbReference>
<proteinExistence type="inferred from homology"/>
<dbReference type="NCBIfam" id="TIGR01323">
    <property type="entry name" value="nitrile_alph"/>
    <property type="match status" value="1"/>
</dbReference>
<dbReference type="InterPro" id="IPR018141">
    <property type="entry name" value="Nitrile_hydratase_asu"/>
</dbReference>